<sequence length="61" mass="7101">MLDGIMLANIGKENIIETRIFVDGWRGRMRTIKTIFVAARFFIITSCTFLKYDQLFIVQQG</sequence>
<dbReference type="EMBL" id="ATMT01000001">
    <property type="protein sequence ID" value="EPY09295.1"/>
    <property type="molecule type" value="Genomic_DNA"/>
</dbReference>
<proteinExistence type="predicted"/>
<keyword evidence="1" id="KW-0812">Transmembrane</keyword>
<dbReference type="AlphaFoldDB" id="S9UFP6"/>
<dbReference type="PATRIC" id="fig|1117108.3.peg.71"/>
<dbReference type="Proteomes" id="UP000015344">
    <property type="component" value="Unassembled WGS sequence"/>
</dbReference>
<reference evidence="2 3" key="1">
    <citation type="submission" date="2013-05" db="EMBL/GenBank/DDBJ databases">
        <authorList>
            <person name="Strain E.A."/>
            <person name="Brown E."/>
            <person name="Allard M.W."/>
            <person name="Luo Y.L."/>
        </authorList>
    </citation>
    <scope>NUCLEOTIDE SEQUENCE [LARGE SCALE GENOMIC DNA]</scope>
    <source>
        <strain evidence="2 3">TS-15</strain>
    </source>
</reference>
<protein>
    <submittedName>
        <fullName evidence="2">Uncharacterized protein</fullName>
    </submittedName>
</protein>
<name>S9UFP6_PAEAL</name>
<gene>
    <name evidence="2" type="ORF">PAALTS15_00340</name>
</gene>
<feature type="transmembrane region" description="Helical" evidence="1">
    <location>
        <begin position="35"/>
        <end position="52"/>
    </location>
</feature>
<organism evidence="2 3">
    <name type="scientific">Paenibacillus alvei TS-15</name>
    <dbReference type="NCBI Taxonomy" id="1117108"/>
    <lineage>
        <taxon>Bacteria</taxon>
        <taxon>Bacillati</taxon>
        <taxon>Bacillota</taxon>
        <taxon>Bacilli</taxon>
        <taxon>Bacillales</taxon>
        <taxon>Paenibacillaceae</taxon>
        <taxon>Paenibacillus</taxon>
    </lineage>
</organism>
<evidence type="ECO:0000256" key="1">
    <source>
        <dbReference type="SAM" id="Phobius"/>
    </source>
</evidence>
<accession>S9UFP6</accession>
<evidence type="ECO:0000313" key="3">
    <source>
        <dbReference type="Proteomes" id="UP000015344"/>
    </source>
</evidence>
<comment type="caution">
    <text evidence="2">The sequence shown here is derived from an EMBL/GenBank/DDBJ whole genome shotgun (WGS) entry which is preliminary data.</text>
</comment>
<evidence type="ECO:0000313" key="2">
    <source>
        <dbReference type="EMBL" id="EPY09295.1"/>
    </source>
</evidence>
<keyword evidence="1" id="KW-0472">Membrane</keyword>
<keyword evidence="1" id="KW-1133">Transmembrane helix</keyword>